<accession>A0ABS9VQX4</accession>
<dbReference type="Proteomes" id="UP001203058">
    <property type="component" value="Unassembled WGS sequence"/>
</dbReference>
<protein>
    <recommendedName>
        <fullName evidence="4">TonB-dependent receptor</fullName>
    </recommendedName>
</protein>
<feature type="chain" id="PRO_5045169356" description="TonB-dependent receptor" evidence="1">
    <location>
        <begin position="31"/>
        <end position="430"/>
    </location>
</feature>
<name>A0ABS9VQX4_9SPHN</name>
<dbReference type="PROSITE" id="PS00430">
    <property type="entry name" value="TONB_DEPENDENT_REC_1"/>
    <property type="match status" value="1"/>
</dbReference>
<organism evidence="2 3">
    <name type="scientific">Sphingomonas telluris</name>
    <dbReference type="NCBI Taxonomy" id="2907998"/>
    <lineage>
        <taxon>Bacteria</taxon>
        <taxon>Pseudomonadati</taxon>
        <taxon>Pseudomonadota</taxon>
        <taxon>Alphaproteobacteria</taxon>
        <taxon>Sphingomonadales</taxon>
        <taxon>Sphingomonadaceae</taxon>
        <taxon>Sphingomonas</taxon>
    </lineage>
</organism>
<comment type="caution">
    <text evidence="2">The sequence shown here is derived from an EMBL/GenBank/DDBJ whole genome shotgun (WGS) entry which is preliminary data.</text>
</comment>
<evidence type="ECO:0008006" key="4">
    <source>
        <dbReference type="Google" id="ProtNLM"/>
    </source>
</evidence>
<dbReference type="EMBL" id="JAKZHW010000002">
    <property type="protein sequence ID" value="MCH8617103.1"/>
    <property type="molecule type" value="Genomic_DNA"/>
</dbReference>
<keyword evidence="1" id="KW-0732">Signal</keyword>
<proteinExistence type="predicted"/>
<evidence type="ECO:0000313" key="3">
    <source>
        <dbReference type="Proteomes" id="UP001203058"/>
    </source>
</evidence>
<sequence>MRSDRSFSIPGVIARLLVTAGACFGAPAMAQSADILSPETISVTGTVSLSGTNGEETWLDGGFGKLSTSGDNDRNLRVIPMLSEANLVWLPRFTWALSANVVGTFQGGERNEAGIGEAYFSYKPMRGSATRFSARAGLMWPPVSLEHEGADWHVRDTITPSAINSWIGEEVRPVALEGTVGTSLGEHKLAATAAVFAANDTAGTLLTFRGWALHNRRTLAFNDQPLPPFEEEDEGYQAPFTHPLLNVDSGFAKRPGYYAKVSWQPPAPMRLELFHYDNRAKPEAVNEDLEWGWRTHFTNLGFEADLSGTHVHAQAMTGRTRMGYPELPNNRHWIDMRFRSAFLLVTQPIGKLSLAGRIEAFETRHHGSWWDSEYDEDGWAATLAGKREWGPFTGLVELIHVSSDNPAREHVSLSPRQQQTRLQADLRLAW</sequence>
<gene>
    <name evidence="2" type="ORF">LZ016_13470</name>
</gene>
<evidence type="ECO:0000313" key="2">
    <source>
        <dbReference type="EMBL" id="MCH8617103.1"/>
    </source>
</evidence>
<reference evidence="2 3" key="1">
    <citation type="submission" date="2022-03" db="EMBL/GenBank/DDBJ databases">
        <authorList>
            <person name="Jo J.-H."/>
            <person name="Im W.-T."/>
        </authorList>
    </citation>
    <scope>NUCLEOTIDE SEQUENCE [LARGE SCALE GENOMIC DNA]</scope>
    <source>
        <strain evidence="2 3">SM33</strain>
    </source>
</reference>
<evidence type="ECO:0000256" key="1">
    <source>
        <dbReference type="SAM" id="SignalP"/>
    </source>
</evidence>
<dbReference type="RefSeq" id="WP_241447973.1">
    <property type="nucleotide sequence ID" value="NZ_JAKZHW010000002.1"/>
</dbReference>
<keyword evidence="3" id="KW-1185">Reference proteome</keyword>
<dbReference type="InterPro" id="IPR010916">
    <property type="entry name" value="TonB_box_CS"/>
</dbReference>
<feature type="signal peptide" evidence="1">
    <location>
        <begin position="1"/>
        <end position="30"/>
    </location>
</feature>